<dbReference type="CDD" id="cd01189">
    <property type="entry name" value="INT_ICEBs1_C_like"/>
    <property type="match status" value="1"/>
</dbReference>
<dbReference type="Pfam" id="PF00589">
    <property type="entry name" value="Phage_integrase"/>
    <property type="match status" value="1"/>
</dbReference>
<dbReference type="InterPro" id="IPR013762">
    <property type="entry name" value="Integrase-like_cat_sf"/>
</dbReference>
<feature type="domain" description="Tyr recombinase" evidence="7">
    <location>
        <begin position="172"/>
        <end position="364"/>
    </location>
</feature>
<dbReference type="InterPro" id="IPR011010">
    <property type="entry name" value="DNA_brk_join_enz"/>
</dbReference>
<gene>
    <name evidence="9" type="ORF">PNU62_10685</name>
</gene>
<dbReference type="InterPro" id="IPR044068">
    <property type="entry name" value="CB"/>
</dbReference>
<dbReference type="PANTHER" id="PTHR30349:SF64">
    <property type="entry name" value="PROPHAGE INTEGRASE INTD-RELATED"/>
    <property type="match status" value="1"/>
</dbReference>
<comment type="similarity">
    <text evidence="2">Belongs to the 'phage' integrase family.</text>
</comment>
<dbReference type="PANTHER" id="PTHR30349">
    <property type="entry name" value="PHAGE INTEGRASE-RELATED"/>
    <property type="match status" value="1"/>
</dbReference>
<dbReference type="AlphaFoldDB" id="A0AAW6ECK5"/>
<evidence type="ECO:0000256" key="1">
    <source>
        <dbReference type="ARBA" id="ARBA00003283"/>
    </source>
</evidence>
<dbReference type="GO" id="GO:0003677">
    <property type="term" value="F:DNA binding"/>
    <property type="evidence" value="ECO:0007669"/>
    <property type="project" value="UniProtKB-UniRule"/>
</dbReference>
<reference evidence="9" key="1">
    <citation type="submission" date="2023-01" db="EMBL/GenBank/DDBJ databases">
        <title>Human gut microbiome strain richness.</title>
        <authorList>
            <person name="Chen-Liaw A."/>
        </authorList>
    </citation>
    <scope>NUCLEOTIDE SEQUENCE</scope>
    <source>
        <strain evidence="9">1001275st1_F4_1001275B_160808</strain>
    </source>
</reference>
<evidence type="ECO:0000256" key="2">
    <source>
        <dbReference type="ARBA" id="ARBA00008857"/>
    </source>
</evidence>
<dbReference type="Gene3D" id="1.10.443.10">
    <property type="entry name" value="Intergrase catalytic core"/>
    <property type="match status" value="1"/>
</dbReference>
<sequence>MRNTMNIYKRKDGRFEGRIPFGRDNNGNLKYKYMYSRNLAELKEKMLYAYTTSEKYSPVVCGKTLQELSLEWLNCAKLRVKESSYCCYEKIVTKHIIPYFKQIKYTELNTPQINTFIEYLLKSGKSNGKGGLSSKTVQDIIVAMRSVAKYAEQEYGFRNPMHNISIPKIEKKDVPVLNEVERKTLQNHLMNDLNNTNIGVLLAMYSGMRIGEIGALKWEDIDLKNGIVHISRTIQRINDKSGNNKTKLVIGTPKSKTSERDIPIPDFLVDILKARKCNESSFILSGRHKPVEPRTIQNRFKSVLKNCGIRNVNFHLLRHTYATVCIENGFDAKSVSELLGHASVNITLNRYVHSSLDMKKKYVAKLNFSA</sequence>
<dbReference type="InterPro" id="IPR002104">
    <property type="entry name" value="Integrase_catalytic"/>
</dbReference>
<name>A0AAW6ECK5_9FIRM</name>
<dbReference type="SUPFAM" id="SSF56349">
    <property type="entry name" value="DNA breaking-rejoining enzymes"/>
    <property type="match status" value="1"/>
</dbReference>
<accession>A0AAW6ECK5</accession>
<dbReference type="PROSITE" id="PS51898">
    <property type="entry name" value="TYR_RECOMBINASE"/>
    <property type="match status" value="1"/>
</dbReference>
<evidence type="ECO:0000259" key="7">
    <source>
        <dbReference type="PROSITE" id="PS51898"/>
    </source>
</evidence>
<protein>
    <submittedName>
        <fullName evidence="9">Site-specific integrase</fullName>
    </submittedName>
</protein>
<comment type="caution">
    <text evidence="9">The sequence shown here is derived from an EMBL/GenBank/DDBJ whole genome shotgun (WGS) entry which is preliminary data.</text>
</comment>
<comment type="function">
    <text evidence="1">Site-specific tyrosine recombinase, which acts by catalyzing the cutting and rejoining of the recombining DNA molecules.</text>
</comment>
<dbReference type="Pfam" id="PF14659">
    <property type="entry name" value="Phage_int_SAM_3"/>
    <property type="match status" value="1"/>
</dbReference>
<dbReference type="Gene3D" id="1.10.150.130">
    <property type="match status" value="1"/>
</dbReference>
<dbReference type="InterPro" id="IPR050090">
    <property type="entry name" value="Tyrosine_recombinase_XerCD"/>
</dbReference>
<evidence type="ECO:0000313" key="9">
    <source>
        <dbReference type="EMBL" id="MDB8745484.1"/>
    </source>
</evidence>
<keyword evidence="3" id="KW-0229">DNA integration</keyword>
<proteinExistence type="inferred from homology"/>
<dbReference type="RefSeq" id="WP_195388992.1">
    <property type="nucleotide sequence ID" value="NZ_JADNGL010000019.1"/>
</dbReference>
<feature type="domain" description="Core-binding (CB)" evidence="8">
    <location>
        <begin position="63"/>
        <end position="152"/>
    </location>
</feature>
<organism evidence="9 10">
    <name type="scientific">Ruminococcus bicirculans</name>
    <name type="common">ex Wegman et al. 2014</name>
    <dbReference type="NCBI Taxonomy" id="1160721"/>
    <lineage>
        <taxon>Bacteria</taxon>
        <taxon>Bacillati</taxon>
        <taxon>Bacillota</taxon>
        <taxon>Clostridia</taxon>
        <taxon>Eubacteriales</taxon>
        <taxon>Oscillospiraceae</taxon>
        <taxon>Ruminococcus</taxon>
    </lineage>
</organism>
<dbReference type="PROSITE" id="PS51900">
    <property type="entry name" value="CB"/>
    <property type="match status" value="1"/>
</dbReference>
<evidence type="ECO:0000256" key="6">
    <source>
        <dbReference type="PROSITE-ProRule" id="PRU01248"/>
    </source>
</evidence>
<evidence type="ECO:0000259" key="8">
    <source>
        <dbReference type="PROSITE" id="PS51900"/>
    </source>
</evidence>
<dbReference type="InterPro" id="IPR010998">
    <property type="entry name" value="Integrase_recombinase_N"/>
</dbReference>
<dbReference type="GO" id="GO:0006310">
    <property type="term" value="P:DNA recombination"/>
    <property type="evidence" value="ECO:0007669"/>
    <property type="project" value="UniProtKB-KW"/>
</dbReference>
<evidence type="ECO:0000256" key="4">
    <source>
        <dbReference type="ARBA" id="ARBA00023125"/>
    </source>
</evidence>
<dbReference type="InterPro" id="IPR004107">
    <property type="entry name" value="Integrase_SAM-like_N"/>
</dbReference>
<keyword evidence="4 6" id="KW-0238">DNA-binding</keyword>
<evidence type="ECO:0000256" key="5">
    <source>
        <dbReference type="ARBA" id="ARBA00023172"/>
    </source>
</evidence>
<keyword evidence="5" id="KW-0233">DNA recombination</keyword>
<dbReference type="GO" id="GO:0015074">
    <property type="term" value="P:DNA integration"/>
    <property type="evidence" value="ECO:0007669"/>
    <property type="project" value="UniProtKB-KW"/>
</dbReference>
<evidence type="ECO:0000313" key="10">
    <source>
        <dbReference type="Proteomes" id="UP001211015"/>
    </source>
</evidence>
<evidence type="ECO:0000256" key="3">
    <source>
        <dbReference type="ARBA" id="ARBA00022908"/>
    </source>
</evidence>
<dbReference type="EMBL" id="JAQMLV010000014">
    <property type="protein sequence ID" value="MDB8745484.1"/>
    <property type="molecule type" value="Genomic_DNA"/>
</dbReference>
<dbReference type="Proteomes" id="UP001211015">
    <property type="component" value="Unassembled WGS sequence"/>
</dbReference>